<feature type="domain" description="Apple" evidence="3">
    <location>
        <begin position="1406"/>
        <end position="1497"/>
    </location>
</feature>
<feature type="domain" description="Apple" evidence="3">
    <location>
        <begin position="1316"/>
        <end position="1399"/>
    </location>
</feature>
<feature type="domain" description="Apple" evidence="3">
    <location>
        <begin position="541"/>
        <end position="625"/>
    </location>
</feature>
<evidence type="ECO:0000313" key="5">
    <source>
        <dbReference type="EMBL" id="KZS14157.1"/>
    </source>
</evidence>
<dbReference type="InterPro" id="IPR001507">
    <property type="entry name" value="ZP_dom"/>
</dbReference>
<feature type="domain" description="Apple" evidence="3">
    <location>
        <begin position="155"/>
        <end position="240"/>
    </location>
</feature>
<name>A0A164XEY4_9CRUS</name>
<feature type="region of interest" description="Disordered" evidence="1">
    <location>
        <begin position="1598"/>
        <end position="1618"/>
    </location>
</feature>
<dbReference type="Proteomes" id="UP000076858">
    <property type="component" value="Unassembled WGS sequence"/>
</dbReference>
<accession>A0A164XEY4</accession>
<feature type="domain" description="Apple" evidence="3">
    <location>
        <begin position="250"/>
        <end position="334"/>
    </location>
</feature>
<feature type="domain" description="Apple" evidence="3">
    <location>
        <begin position="916"/>
        <end position="997"/>
    </location>
</feature>
<feature type="domain" description="Apple" evidence="3">
    <location>
        <begin position="341"/>
        <end position="429"/>
    </location>
</feature>
<dbReference type="PANTHER" id="PTHR47327">
    <property type="entry name" value="FI18240P1-RELATED"/>
    <property type="match status" value="1"/>
</dbReference>
<dbReference type="PROSITE" id="PS50948">
    <property type="entry name" value="PAN"/>
    <property type="match status" value="10"/>
</dbReference>
<evidence type="ECO:0000259" key="4">
    <source>
        <dbReference type="PROSITE" id="PS51034"/>
    </source>
</evidence>
<gene>
    <name evidence="5" type="ORF">APZ42_020794</name>
</gene>
<evidence type="ECO:0000259" key="3">
    <source>
        <dbReference type="PROSITE" id="PS50948"/>
    </source>
</evidence>
<dbReference type="InterPro" id="IPR052774">
    <property type="entry name" value="Celegans_DevNeuronal_Protein"/>
</dbReference>
<dbReference type="SMART" id="SM00473">
    <property type="entry name" value="PAN_AP"/>
    <property type="match status" value="9"/>
</dbReference>
<reference evidence="5 6" key="1">
    <citation type="submission" date="2016-03" db="EMBL/GenBank/DDBJ databases">
        <title>EvidentialGene: Evidence-directed Construction of Genes on Genomes.</title>
        <authorList>
            <person name="Gilbert D.G."/>
            <person name="Choi J.-H."/>
            <person name="Mockaitis K."/>
            <person name="Colbourne J."/>
            <person name="Pfrender M."/>
        </authorList>
    </citation>
    <scope>NUCLEOTIDE SEQUENCE [LARGE SCALE GENOMIC DNA]</scope>
    <source>
        <strain evidence="5 6">Xinb3</strain>
        <tissue evidence="5">Complete organism</tissue>
    </source>
</reference>
<feature type="domain" description="Apple" evidence="3">
    <location>
        <begin position="633"/>
        <end position="711"/>
    </location>
</feature>
<sequence>MMTNNSPPPSIVGTLTSLLSLSLFFHLSSLTYSVLLIFTSLVVVFRSLPESKRTFFCHRDGSKSCGPDPVVPFRSSSTCSSVRPLKMDCHLNPWIRMFTVKRRRKLLHTLDNRLNDVLAMLCVSQKCYSHRTKMTLLPTLLTILLVLVSETRGQCFGGVETYEKTAGVAFASVSNLQGLMSQPGTAVTRDCAALCKQTATCAAFTVDYSTSRCQSIDIDDVKRKDHLKDVAGVNYFEKICLRLSNFNSICGDRLWAFERVIGATLQGFDDFEQTSVQSRVDCQRLCLEQTNFVCRSAEYDESDKTCRMSREDRRTQPLAFRRDGGSWDYLENQCVKTLPDCRYAGRSDGSLAVSMDQVEFAQSQGECESLCDQARVFTCRAYSYTAEENRCYLSGDDSVSQSSRTVSQFDGGNISGSSTRSTVYAEKICSVSQCENGIFTFEKVTGHFLRSAKQDILNRGKFLASGSLISTGDSVGGGITVDCGRTCLEMGGDCPAYSVDYAQGRCFKLDRNSQGRAQELTIREGMSYFEKICLRGNVGPCRDRAWAFERHPGKELLGMEERVIPLVATRRDCEETCLRESRFVCRSARYDTMNLDCKLSSSDKRLRPDAFVDAPSQVEYLENQCVGLGNTMCSYETVVDMYPRYLDSFVANITDEIQCQQQCSNNRPFACRAYSFYASGSQCFISSDDRISGGPSALLSRPGTNYTERNCRKRALDDTSNRNDSSAAFFTGDGGFGVLGDAGGMPDFVPAITSTSGGTVRFPSAANDNDNNRFPSFSSFGGDSIDRLPPKNNPPVRIPPLSKCSFGRPHYQKVTGYEAVTSRFMSLRPATPAAIESTGVLIDCLDKCNIDHRCSGINYNSVKQTCVGIESDDGTSLTDPFVQQAMPRRNASDNFLLRPNSGIGYFESLCLQASGCDSVWSTERTPGYFMRGAEQEILRGVSRQLCTERCLDERRFVCRSASYDTNRRECYLSPDDRYTKPRSFQSNPIYDYIENQCVPTDSRQCRYAPLKPDRYLLYADRMVSGTSQTAASCQTACDSERHFRCRSFSVYVVLGLMQCSMSSSASPAYEVQRGSQSSEKECSTVITNEIPVLETAHLGVGWNNRGNRILPGKAVGIPPGGDPGGWVSLAALSRTQVGNRINNVYTASSGTPQQHYNNPVLGVPPFSVRRPVDPSGYDPSYQYNTVSVPSRPFLSTDSNFPSSSDGSIARCKGTVTYDKIVNVDFVGARRQEVRASGDGSPTLECLRECDRLRERCQSVVIMADRFSPDFNRNGTSGTPKMRCYILDRSASADSAALSFTPNSVYFEKTCVPDASCGKAWTFVRVHGYELDGFDNHVSRNIGSKEECQAACLRTPNSQCRSAEYVPREKLCRISSDNRRTQMRSFRATAPDIVYMENQCAGDPPHCEYADQSGRMLPWYDRAIAIETQQTPTIALAECRRMCDSERDFHCKSVSVAEQRRSPVCLLSADDSVSFSGVNVANVLIPDRDFTYSERSSCNNMRVECTKTDMLVTLAFGYPFNGRVYVNGNYQACFEMGNGQQQMVMRVPLVGQCGTVQQSRGRYVNHIVVQHSPLIMQDTDSSVRVECAFEASEQTITYNSMGNRRDGSDNVGPGSIDVTSPLRQLGHSVVTNTAPTPSLRMRILSRNGQESRVVGLGELLTLRIEIDPNSAFGITARNVEARTDNGEVLTLIDATGCPKDENVFPPLELDRNTKSLFAEFKAFRFPSTATVNFVATVGFCQERCEPVRCVDGFESYGRRRREANASQPEMTTLPQPKDVEEELSDALSAFEIPEKPTVDEMASIEISTVKMEDLTTTTTAAEVTLVPPGNDLAVPSETTEEMATESIDHKKPGPNIIPVEVPLQSQLIVAPEADRIAILPSALASTNRDSGYEQDSSGRRRPSWRSPSFNQYDETYNDEQTDCSPKSTLVAVAVVAVVLQAITLVAFYIFYRTKQSSWTKYSESRDMTCKEPVYGIRHSGSVSDVTFRSVYGQKSGPGTLTRAFNLDMTSSPRGPHVASVFTTPDPM</sequence>
<dbReference type="GO" id="GO:0009653">
    <property type="term" value="P:anatomical structure morphogenesis"/>
    <property type="evidence" value="ECO:0007669"/>
    <property type="project" value="TreeGrafter"/>
</dbReference>
<protein>
    <submittedName>
        <fullName evidence="5">Uncharacterized protein</fullName>
    </submittedName>
</protein>
<dbReference type="Gene3D" id="3.50.4.10">
    <property type="entry name" value="Hepatocyte Growth Factor"/>
    <property type="match status" value="8"/>
</dbReference>
<dbReference type="SUPFAM" id="SSF57414">
    <property type="entry name" value="Hairpin loop containing domain-like"/>
    <property type="match status" value="7"/>
</dbReference>
<dbReference type="PROSITE" id="PS51034">
    <property type="entry name" value="ZP_2"/>
    <property type="match status" value="1"/>
</dbReference>
<dbReference type="OrthoDB" id="6430118at2759"/>
<dbReference type="STRING" id="35525.A0A164XEY4"/>
<dbReference type="InterPro" id="IPR003609">
    <property type="entry name" value="Pan_app"/>
</dbReference>
<keyword evidence="2" id="KW-0472">Membrane</keyword>
<keyword evidence="2" id="KW-0812">Transmembrane</keyword>
<feature type="domain" description="Apple" evidence="3">
    <location>
        <begin position="434"/>
        <end position="533"/>
    </location>
</feature>
<dbReference type="SMART" id="SM00241">
    <property type="entry name" value="ZP"/>
    <property type="match status" value="1"/>
</dbReference>
<feature type="transmembrane region" description="Helical" evidence="2">
    <location>
        <begin position="1928"/>
        <end position="1950"/>
    </location>
</feature>
<dbReference type="EMBL" id="LRGB01001005">
    <property type="protein sequence ID" value="KZS14157.1"/>
    <property type="molecule type" value="Genomic_DNA"/>
</dbReference>
<evidence type="ECO:0000256" key="1">
    <source>
        <dbReference type="SAM" id="MobiDB-lite"/>
    </source>
</evidence>
<dbReference type="PANTHER" id="PTHR47327:SF9">
    <property type="entry name" value="NO MECHANORECEPTOR POTENTIAL A, ISOFORM A"/>
    <property type="match status" value="1"/>
</dbReference>
<organism evidence="5 6">
    <name type="scientific">Daphnia magna</name>
    <dbReference type="NCBI Taxonomy" id="35525"/>
    <lineage>
        <taxon>Eukaryota</taxon>
        <taxon>Metazoa</taxon>
        <taxon>Ecdysozoa</taxon>
        <taxon>Arthropoda</taxon>
        <taxon>Crustacea</taxon>
        <taxon>Branchiopoda</taxon>
        <taxon>Diplostraca</taxon>
        <taxon>Cladocera</taxon>
        <taxon>Anomopoda</taxon>
        <taxon>Daphniidae</taxon>
        <taxon>Daphnia</taxon>
    </lineage>
</organism>
<feature type="domain" description="ZP" evidence="4">
    <location>
        <begin position="1503"/>
        <end position="1755"/>
    </location>
</feature>
<keyword evidence="6" id="KW-1185">Reference proteome</keyword>
<comment type="caution">
    <text evidence="5">The sequence shown here is derived from an EMBL/GenBank/DDBJ whole genome shotgun (WGS) entry which is preliminary data.</text>
</comment>
<proteinExistence type="predicted"/>
<feature type="region of interest" description="Disordered" evidence="1">
    <location>
        <begin position="1886"/>
        <end position="1920"/>
    </location>
</feature>
<dbReference type="CDD" id="cd01099">
    <property type="entry name" value="PAN_AP_HGF"/>
    <property type="match status" value="5"/>
</dbReference>
<evidence type="ECO:0000256" key="2">
    <source>
        <dbReference type="SAM" id="Phobius"/>
    </source>
</evidence>
<feature type="transmembrane region" description="Helical" evidence="2">
    <location>
        <begin position="23"/>
        <end position="45"/>
    </location>
</feature>
<dbReference type="Pfam" id="PF00024">
    <property type="entry name" value="PAN_1"/>
    <property type="match status" value="7"/>
</dbReference>
<keyword evidence="2" id="KW-1133">Transmembrane helix</keyword>
<feature type="domain" description="Apple" evidence="3">
    <location>
        <begin position="1211"/>
        <end position="1310"/>
    </location>
</feature>
<evidence type="ECO:0000313" key="6">
    <source>
        <dbReference type="Proteomes" id="UP000076858"/>
    </source>
</evidence>